<name>A0A645IQ12_9ZZZZ</name>
<organism evidence="1">
    <name type="scientific">bioreactor metagenome</name>
    <dbReference type="NCBI Taxonomy" id="1076179"/>
    <lineage>
        <taxon>unclassified sequences</taxon>
        <taxon>metagenomes</taxon>
        <taxon>ecological metagenomes</taxon>
    </lineage>
</organism>
<proteinExistence type="predicted"/>
<dbReference type="AlphaFoldDB" id="A0A645IQ12"/>
<evidence type="ECO:0000313" key="1">
    <source>
        <dbReference type="EMBL" id="MPN53421.1"/>
    </source>
</evidence>
<reference evidence="1" key="1">
    <citation type="submission" date="2019-08" db="EMBL/GenBank/DDBJ databases">
        <authorList>
            <person name="Kucharzyk K."/>
            <person name="Murdoch R.W."/>
            <person name="Higgins S."/>
            <person name="Loffler F."/>
        </authorList>
    </citation>
    <scope>NUCLEOTIDE SEQUENCE</scope>
</reference>
<dbReference type="EMBL" id="VSSQ01120530">
    <property type="protein sequence ID" value="MPN53421.1"/>
    <property type="molecule type" value="Genomic_DNA"/>
</dbReference>
<accession>A0A645IQ12</accession>
<comment type="caution">
    <text evidence="1">The sequence shown here is derived from an EMBL/GenBank/DDBJ whole genome shotgun (WGS) entry which is preliminary data.</text>
</comment>
<sequence>MSQSPQRIVFAQNADGRPADAVLIFGAKGGFKARRAGFNRKAVSRKVIHQCFAGEHLFAVIFGVVENGVGHSDQIVTLGVHCGKKRVFHHD</sequence>
<gene>
    <name evidence="1" type="ORF">SDC9_201085</name>
</gene>
<protein>
    <submittedName>
        <fullName evidence="1">Uncharacterized protein</fullName>
    </submittedName>
</protein>